<sequence length="497" mass="55550">MTGMERLILLVLFPLLVTSSENVLQQMTTTETCDMSRLYVIERRLSDLVTEMEAMQQEITRAIDCCSESGGLSDHVIAHYTLDEHTQDVSINRRHGNAIGDVTFVPGVEGKAASFHGNGKIEVTYFRNYDWGSQFSVSVWFKRTGQWGNYQGILSNGYYNHGSFEIRMGREYSGQMLGGGVNTADSRETWNYINVLAEQNVWHHVVMSYDGQSLKYYLDNKIQNGNENCCHGNMIVKDTPLTIGQAGVGKTNEFFYGLIDEVVIYDKPLSADEVASIYDKYAPNECNDPSLIAYLPFDNNYNDASCYGRPGVATGGVSLSSADSVSGKSAYFTGNGKIDIDLFRGYPWGSKFTVSVWFKRTSHANYQGIISNGYYTSGSWEIRMGRENGGQMLGGGVVTNNSPNTWDYVNLVATLSQWHHVAMVYDGSHLHYYLDNVKQTGGQSCCQGNIVTRDTPLTIGKAGVGKADEYFYGYIDEVKIFRRALNEDEIDELFNEM</sequence>
<reference evidence="6" key="1">
    <citation type="submission" date="2025-08" db="UniProtKB">
        <authorList>
            <consortium name="RefSeq"/>
        </authorList>
    </citation>
    <scope>IDENTIFICATION</scope>
    <source>
        <tissue evidence="6">Testes</tissue>
    </source>
</reference>
<dbReference type="InterPro" id="IPR013320">
    <property type="entry name" value="ConA-like_dom_sf"/>
</dbReference>
<evidence type="ECO:0000256" key="1">
    <source>
        <dbReference type="ARBA" id="ARBA00022729"/>
    </source>
</evidence>
<feature type="signal peptide" evidence="3">
    <location>
        <begin position="1"/>
        <end position="19"/>
    </location>
</feature>
<dbReference type="Proteomes" id="UP000694865">
    <property type="component" value="Unplaced"/>
</dbReference>
<dbReference type="Pfam" id="PF13385">
    <property type="entry name" value="Laminin_G_3"/>
    <property type="match status" value="2"/>
</dbReference>
<feature type="domain" description="LamG-like jellyroll fold" evidence="4">
    <location>
        <begin position="133"/>
        <end position="272"/>
    </location>
</feature>
<evidence type="ECO:0000313" key="6">
    <source>
        <dbReference type="RefSeq" id="XP_002738012.1"/>
    </source>
</evidence>
<dbReference type="SUPFAM" id="SSF49899">
    <property type="entry name" value="Concanavalin A-like lectins/glucanases"/>
    <property type="match status" value="2"/>
</dbReference>
<proteinExistence type="predicted"/>
<organism evidence="5 6">
    <name type="scientific">Saccoglossus kowalevskii</name>
    <name type="common">Acorn worm</name>
    <dbReference type="NCBI Taxonomy" id="10224"/>
    <lineage>
        <taxon>Eukaryota</taxon>
        <taxon>Metazoa</taxon>
        <taxon>Hemichordata</taxon>
        <taxon>Enteropneusta</taxon>
        <taxon>Harrimaniidae</taxon>
        <taxon>Saccoglossus</taxon>
    </lineage>
</organism>
<dbReference type="InterPro" id="IPR006558">
    <property type="entry name" value="LamG-like"/>
</dbReference>
<dbReference type="RefSeq" id="XP_002738012.1">
    <property type="nucleotide sequence ID" value="XM_002737966.2"/>
</dbReference>
<dbReference type="GeneID" id="100377386"/>
<gene>
    <name evidence="6" type="primary">LOC100377386</name>
</gene>
<feature type="domain" description="LamG-like jellyroll fold" evidence="4">
    <location>
        <begin position="350"/>
        <end position="488"/>
    </location>
</feature>
<dbReference type="PANTHER" id="PTHR42535:SF2">
    <property type="entry name" value="CHROMOSOME UNDETERMINED SCAFFOLD_146, WHOLE GENOME SHOTGUN SEQUENCE"/>
    <property type="match status" value="1"/>
</dbReference>
<keyword evidence="2" id="KW-1015">Disulfide bond</keyword>
<evidence type="ECO:0000256" key="3">
    <source>
        <dbReference type="SAM" id="SignalP"/>
    </source>
</evidence>
<dbReference type="PANTHER" id="PTHR42535">
    <property type="entry name" value="OOKINETE PROTEIN, PUTATIVE-RELATED"/>
    <property type="match status" value="1"/>
</dbReference>
<evidence type="ECO:0000313" key="5">
    <source>
        <dbReference type="Proteomes" id="UP000694865"/>
    </source>
</evidence>
<evidence type="ECO:0000256" key="2">
    <source>
        <dbReference type="ARBA" id="ARBA00023157"/>
    </source>
</evidence>
<dbReference type="Gene3D" id="2.60.120.200">
    <property type="match status" value="2"/>
</dbReference>
<name>A0ABM0GV67_SACKO</name>
<protein>
    <submittedName>
        <fullName evidence="6">Uncharacterized protein LOC100377386</fullName>
    </submittedName>
</protein>
<keyword evidence="1 3" id="KW-0732">Signal</keyword>
<feature type="chain" id="PRO_5047040875" evidence="3">
    <location>
        <begin position="20"/>
        <end position="497"/>
    </location>
</feature>
<accession>A0ABM0GV67</accession>
<evidence type="ECO:0000259" key="4">
    <source>
        <dbReference type="SMART" id="SM00560"/>
    </source>
</evidence>
<keyword evidence="5" id="KW-1185">Reference proteome</keyword>
<dbReference type="SMART" id="SM00560">
    <property type="entry name" value="LamGL"/>
    <property type="match status" value="2"/>
</dbReference>